<gene>
    <name evidence="14" type="ORF">ACFQU8_03905</name>
</gene>
<dbReference type="EMBL" id="JBHTGR010000005">
    <property type="protein sequence ID" value="MFC7746385.1"/>
    <property type="molecule type" value="Genomic_DNA"/>
</dbReference>
<dbReference type="RefSeq" id="WP_382357869.1">
    <property type="nucleotide sequence ID" value="NZ_JBHTGR010000005.1"/>
</dbReference>
<keyword evidence="9 11" id="KW-0472">Membrane</keyword>
<comment type="subunit">
    <text evidence="3">The complex is composed of two ATP-binding proteins (HrtA), two transmembrane proteins (HrtB) and a solute-binding protein.</text>
</comment>
<keyword evidence="7 11" id="KW-0812">Transmembrane</keyword>
<comment type="similarity">
    <text evidence="2">Belongs to the ABC-4 integral membrane protein family. HrtB subfamily.</text>
</comment>
<dbReference type="PANTHER" id="PTHR43738">
    <property type="entry name" value="ABC TRANSPORTER, MEMBRANE PROTEIN"/>
    <property type="match status" value="1"/>
</dbReference>
<keyword evidence="8 11" id="KW-1133">Transmembrane helix</keyword>
<evidence type="ECO:0000313" key="14">
    <source>
        <dbReference type="EMBL" id="MFC7746385.1"/>
    </source>
</evidence>
<evidence type="ECO:0000259" key="13">
    <source>
        <dbReference type="Pfam" id="PF12704"/>
    </source>
</evidence>
<evidence type="ECO:0000256" key="7">
    <source>
        <dbReference type="ARBA" id="ARBA00022692"/>
    </source>
</evidence>
<evidence type="ECO:0000256" key="1">
    <source>
        <dbReference type="ARBA" id="ARBA00004651"/>
    </source>
</evidence>
<proteinExistence type="inferred from homology"/>
<dbReference type="InterPro" id="IPR025857">
    <property type="entry name" value="MacB_PCD"/>
</dbReference>
<evidence type="ECO:0000256" key="2">
    <source>
        <dbReference type="ARBA" id="ARBA00008697"/>
    </source>
</evidence>
<name>A0ABW2USZ6_9BACI</name>
<evidence type="ECO:0000256" key="3">
    <source>
        <dbReference type="ARBA" id="ARBA00011131"/>
    </source>
</evidence>
<keyword evidence="6" id="KW-1003">Cell membrane</keyword>
<evidence type="ECO:0000256" key="10">
    <source>
        <dbReference type="ARBA" id="ARBA00024973"/>
    </source>
</evidence>
<feature type="transmembrane region" description="Helical" evidence="11">
    <location>
        <begin position="291"/>
        <end position="314"/>
    </location>
</feature>
<feature type="transmembrane region" description="Helical" evidence="11">
    <location>
        <begin position="320"/>
        <end position="342"/>
    </location>
</feature>
<accession>A0ABW2USZ6</accession>
<evidence type="ECO:0000256" key="8">
    <source>
        <dbReference type="ARBA" id="ARBA00022989"/>
    </source>
</evidence>
<evidence type="ECO:0000256" key="11">
    <source>
        <dbReference type="SAM" id="Phobius"/>
    </source>
</evidence>
<comment type="caution">
    <text evidence="14">The sequence shown here is derived from an EMBL/GenBank/DDBJ whole genome shotgun (WGS) entry which is preliminary data.</text>
</comment>
<dbReference type="Proteomes" id="UP001596620">
    <property type="component" value="Unassembled WGS sequence"/>
</dbReference>
<feature type="domain" description="MacB-like periplasmic core" evidence="13">
    <location>
        <begin position="17"/>
        <end position="183"/>
    </location>
</feature>
<keyword evidence="15" id="KW-1185">Reference proteome</keyword>
<comment type="function">
    <text evidence="10">Part of the ABC transporter complex hrt involved in hemin import. Responsible for the translocation of the substrate across the membrane.</text>
</comment>
<feature type="transmembrane region" description="Helical" evidence="11">
    <location>
        <begin position="15"/>
        <end position="36"/>
    </location>
</feature>
<protein>
    <recommendedName>
        <fullName evidence="4">Putative hemin transport system permease protein HrtB</fullName>
    </recommendedName>
</protein>
<comment type="subcellular location">
    <subcellularLocation>
        <location evidence="1">Cell membrane</location>
        <topology evidence="1">Multi-pass membrane protein</topology>
    </subcellularLocation>
</comment>
<keyword evidence="5" id="KW-0813">Transport</keyword>
<reference evidence="15" key="1">
    <citation type="journal article" date="2019" name="Int. J. Syst. Evol. Microbiol.">
        <title>The Global Catalogue of Microorganisms (GCM) 10K type strain sequencing project: providing services to taxonomists for standard genome sequencing and annotation.</title>
        <authorList>
            <consortium name="The Broad Institute Genomics Platform"/>
            <consortium name="The Broad Institute Genome Sequencing Center for Infectious Disease"/>
            <person name="Wu L."/>
            <person name="Ma J."/>
        </authorList>
    </citation>
    <scope>NUCLEOTIDE SEQUENCE [LARGE SCALE GENOMIC DNA]</scope>
    <source>
        <strain evidence="15">JCM 30234</strain>
    </source>
</reference>
<organism evidence="14 15">
    <name type="scientific">Lentibacillus kimchii</name>
    <dbReference type="NCBI Taxonomy" id="1542911"/>
    <lineage>
        <taxon>Bacteria</taxon>
        <taxon>Bacillati</taxon>
        <taxon>Bacillota</taxon>
        <taxon>Bacilli</taxon>
        <taxon>Bacillales</taxon>
        <taxon>Bacillaceae</taxon>
        <taxon>Lentibacillus</taxon>
    </lineage>
</organism>
<evidence type="ECO:0000259" key="12">
    <source>
        <dbReference type="Pfam" id="PF02687"/>
    </source>
</evidence>
<dbReference type="Pfam" id="PF12704">
    <property type="entry name" value="MacB_PCD"/>
    <property type="match status" value="1"/>
</dbReference>
<dbReference type="PANTHER" id="PTHR43738:SF1">
    <property type="entry name" value="HEMIN TRANSPORT SYSTEM PERMEASE PROTEIN HRTB-RELATED"/>
    <property type="match status" value="1"/>
</dbReference>
<evidence type="ECO:0000256" key="9">
    <source>
        <dbReference type="ARBA" id="ARBA00023136"/>
    </source>
</evidence>
<evidence type="ECO:0000256" key="4">
    <source>
        <dbReference type="ARBA" id="ARBA00016962"/>
    </source>
</evidence>
<dbReference type="InterPro" id="IPR051125">
    <property type="entry name" value="ABC-4/HrtB_transporter"/>
</dbReference>
<feature type="transmembrane region" description="Helical" evidence="11">
    <location>
        <begin position="239"/>
        <end position="261"/>
    </location>
</feature>
<evidence type="ECO:0000256" key="6">
    <source>
        <dbReference type="ARBA" id="ARBA00022475"/>
    </source>
</evidence>
<sequence>MFLAWKEIKYNKLRYALIMGILVLVSYLVFVLSGLANGLEQLNREAVDKWDADGIVLTKESDKRLPRSTMNEDTISSDMFDESAAIGQLSAIASDGDHKSNVSLLGLQQDAFIAPDVTKGKAFAKEGEVIADDSLLDEGFSIGDELNISSSDETLTITGLTDNARFNAAPALYTDFGTMQHVRSGEVRDSQGMPVNGFVVRDDHLDDVSVADDALEVVGIPTFIENLPGYTAQNLTLTFMIYFLFIICAVILAIFLYVLTIQKISMFGVMKAQGIPGRYLANSVIIQTSQLALAGVVTGFLLTIVTGFFLPSAVPIQFDYLTMLLYGMVLIAVSIVGTFISVRTIAKINPLQAIGG</sequence>
<evidence type="ECO:0000256" key="5">
    <source>
        <dbReference type="ARBA" id="ARBA00022448"/>
    </source>
</evidence>
<dbReference type="Pfam" id="PF02687">
    <property type="entry name" value="FtsX"/>
    <property type="match status" value="1"/>
</dbReference>
<feature type="domain" description="ABC3 transporter permease C-terminal" evidence="12">
    <location>
        <begin position="239"/>
        <end position="350"/>
    </location>
</feature>
<evidence type="ECO:0000313" key="15">
    <source>
        <dbReference type="Proteomes" id="UP001596620"/>
    </source>
</evidence>
<dbReference type="InterPro" id="IPR003838">
    <property type="entry name" value="ABC3_permease_C"/>
</dbReference>